<keyword evidence="3" id="KW-0614">Plasmid</keyword>
<dbReference type="InterPro" id="IPR038522">
    <property type="entry name" value="T4/T6SS_DotU_sf"/>
</dbReference>
<feature type="domain" description="Type IV / VI secretion system DotU" evidence="2">
    <location>
        <begin position="3"/>
        <end position="194"/>
    </location>
</feature>
<feature type="transmembrane region" description="Helical" evidence="1">
    <location>
        <begin position="176"/>
        <end position="195"/>
    </location>
</feature>
<dbReference type="EMBL" id="CP024976">
    <property type="protein sequence ID" value="ATZ30207.1"/>
    <property type="molecule type" value="Genomic_DNA"/>
</dbReference>
<proteinExistence type="predicted"/>
<evidence type="ECO:0000313" key="3">
    <source>
        <dbReference type="EMBL" id="ATZ30207.1"/>
    </source>
</evidence>
<reference evidence="3 4" key="1">
    <citation type="submission" date="2017-11" db="EMBL/GenBank/DDBJ databases">
        <title>Escherichia coli CV839-15 Genome sequencing and assembly.</title>
        <authorList>
            <person name="Li Z."/>
            <person name="Song N."/>
            <person name="Li W."/>
            <person name="Philip H.R."/>
            <person name="Bu Z."/>
            <person name="Siguo L."/>
        </authorList>
    </citation>
    <scope>NUCLEOTIDE SEQUENCE [LARGE SCALE GENOMIC DNA]</scope>
    <source>
        <strain evidence="3 4">CV839-15</strain>
        <plasmid evidence="4">Plasmid pcv839-15-p2</plasmid>
    </source>
</reference>
<keyword evidence="1" id="KW-0812">Transmembrane</keyword>
<dbReference type="Gene3D" id="1.25.40.590">
    <property type="entry name" value="Type IV / VI secretion system, DotU"/>
    <property type="match status" value="1"/>
</dbReference>
<evidence type="ECO:0000256" key="1">
    <source>
        <dbReference type="SAM" id="Phobius"/>
    </source>
</evidence>
<gene>
    <name evidence="3" type="ORF">CV83915_2p0204</name>
</gene>
<keyword evidence="1" id="KW-0472">Membrane</keyword>
<geneLocation type="plasmid" evidence="4">
    <name>pcv839-15-p2</name>
</geneLocation>
<evidence type="ECO:0000313" key="4">
    <source>
        <dbReference type="Proteomes" id="UP000236551"/>
    </source>
</evidence>
<dbReference type="PANTHER" id="PTHR38033:SF1">
    <property type="entry name" value="DOTU FAMILY TYPE IV_VI SECRETION SYSTEM PROTEIN"/>
    <property type="match status" value="1"/>
</dbReference>
<dbReference type="PANTHER" id="PTHR38033">
    <property type="entry name" value="MEMBRANE PROTEIN-RELATED"/>
    <property type="match status" value="1"/>
</dbReference>
<sequence>MTLLDCYIPVFTLITDIEANYTQYDCFQEISTKCTLAIEQAVLRSEEINVTDKDRDDVFYAVTVFIDEKILCSSLNFKDKWRDNLLQYKFFGCSVGGELFFEKLDSLDDKQYEAKGVFLFCLLLGFKGKHTDDETGIIANYISTLHKSFFNEHNKFPEVQIIGTTIKLRRSRRPTFYDITVMILGFYIVVSLLLLN</sequence>
<dbReference type="InterPro" id="IPR017732">
    <property type="entry name" value="T4/T6SS_DotU"/>
</dbReference>
<name>A0A2H4TKY0_ECOLX</name>
<evidence type="ECO:0000259" key="2">
    <source>
        <dbReference type="Pfam" id="PF09850"/>
    </source>
</evidence>
<protein>
    <recommendedName>
        <fullName evidence="2">Type IV / VI secretion system DotU domain-containing protein</fullName>
    </recommendedName>
</protein>
<organism evidence="3 4">
    <name type="scientific">Escherichia coli</name>
    <dbReference type="NCBI Taxonomy" id="562"/>
    <lineage>
        <taxon>Bacteria</taxon>
        <taxon>Pseudomonadati</taxon>
        <taxon>Pseudomonadota</taxon>
        <taxon>Gammaproteobacteria</taxon>
        <taxon>Enterobacterales</taxon>
        <taxon>Enterobacteriaceae</taxon>
        <taxon>Escherichia</taxon>
    </lineage>
</organism>
<dbReference type="RefSeq" id="WP_029488788.1">
    <property type="nucleotide sequence ID" value="NZ_BFKF01000068.1"/>
</dbReference>
<dbReference type="AlphaFoldDB" id="A0A2H4TKY0"/>
<dbReference type="Pfam" id="PF09850">
    <property type="entry name" value="DotU"/>
    <property type="match status" value="1"/>
</dbReference>
<dbReference type="Proteomes" id="UP000236551">
    <property type="component" value="Plasmid pCV839-15-p2"/>
</dbReference>
<keyword evidence="1" id="KW-1133">Transmembrane helix</keyword>
<accession>A0A2H4TKY0</accession>